<dbReference type="PANTHER" id="PTHR43493:SF5">
    <property type="entry name" value="DNA GYRASE SUBUNIT A, CHLOROPLASTIC_MITOCHONDRIAL"/>
    <property type="match status" value="1"/>
</dbReference>
<dbReference type="EC" id="5.6.2.2" evidence="9"/>
<dbReference type="GO" id="GO:0005694">
    <property type="term" value="C:chromosome"/>
    <property type="evidence" value="ECO:0007669"/>
    <property type="project" value="InterPro"/>
</dbReference>
<dbReference type="InterPro" id="IPR006691">
    <property type="entry name" value="GyrA/parC_rep"/>
</dbReference>
<dbReference type="InterPro" id="IPR002205">
    <property type="entry name" value="Topo_IIA_dom_A"/>
</dbReference>
<evidence type="ECO:0000256" key="3">
    <source>
        <dbReference type="ARBA" id="ARBA00022741"/>
    </source>
</evidence>
<keyword evidence="13" id="KW-1185">Reference proteome</keyword>
<dbReference type="CDD" id="cd00187">
    <property type="entry name" value="TOP4c"/>
    <property type="match status" value="1"/>
</dbReference>
<dbReference type="NCBIfam" id="NF004043">
    <property type="entry name" value="PRK05560.1"/>
    <property type="match status" value="1"/>
</dbReference>
<dbReference type="InterPro" id="IPR013760">
    <property type="entry name" value="Topo_IIA-like_dom_sf"/>
</dbReference>
<dbReference type="Proteomes" id="UP000291072">
    <property type="component" value="Unassembled WGS sequence"/>
</dbReference>
<keyword evidence="9" id="KW-0963">Cytoplasm</keyword>
<comment type="subunit">
    <text evidence="8">Heterotetramer composed of ParC and ParE.</text>
</comment>
<dbReference type="GO" id="GO:0006261">
    <property type="term" value="P:DNA-templated DNA replication"/>
    <property type="evidence" value="ECO:0007669"/>
    <property type="project" value="UniProtKB-UniRule"/>
</dbReference>
<proteinExistence type="inferred from homology"/>
<comment type="catalytic activity">
    <reaction evidence="1 9 10">
        <text>ATP-dependent breakage, passage and rejoining of double-stranded DNA.</text>
        <dbReference type="EC" id="5.6.2.2"/>
    </reaction>
</comment>
<gene>
    <name evidence="9" type="primary">gyrA</name>
    <name evidence="12" type="ORF">C4B25_01525</name>
</gene>
<keyword evidence="3 9" id="KW-0547">Nucleotide-binding</keyword>
<feature type="domain" description="Topo IIA-type catalytic" evidence="11">
    <location>
        <begin position="79"/>
        <end position="544"/>
    </location>
</feature>
<dbReference type="NCBIfam" id="TIGR01063">
    <property type="entry name" value="gyrA"/>
    <property type="match status" value="1"/>
</dbReference>
<dbReference type="InterPro" id="IPR013758">
    <property type="entry name" value="Topo_IIA_A/C_ab"/>
</dbReference>
<dbReference type="Gene3D" id="1.10.268.10">
    <property type="entry name" value="Topoisomerase, domain 3"/>
    <property type="match status" value="1"/>
</dbReference>
<evidence type="ECO:0000256" key="10">
    <source>
        <dbReference type="PROSITE-ProRule" id="PRU01384"/>
    </source>
</evidence>
<dbReference type="HAMAP" id="MF_01897">
    <property type="entry name" value="GyrA"/>
    <property type="match status" value="1"/>
</dbReference>
<sequence>MFINDDEEDKKYEVHEEEVKTVFEDDQAESKGKKKKEVVEVTSQVIEEATDSLTPIYISTEMRTSFLEYAMSVIVSRALPDARDGLKPVHRRIIYAMSELGLESSKPHKKSARIVGEVLGKYHPHGDTAAYEAMVRMAQDFSMRYPLVDGHGNFGSVDGDSAAAMRYTEARMSKISSLLVSGIKKDTVNFVDNYDGSEREPEVLPARFPNLLITGATGIAVGMATNIPPHNLTEVINGVIALARNSEITIEELNEYITGPDFPTAATILGNSGIKKAYKTGNGSITIRSVSRIEEMKNGKARIIFTELPFMVNKARLIEKIAHLVKDKHIEGITDLRDESSRKGIRVVVELRRDVVPEVVLNKLYKLTPLQTNFGINMLALVKGEPKVLNLKIALSTYLEHQIEVVTRRTQFELEKAEARAHVLEGLQIALDNIDAIITMIRSSKNDAEAQAKMMEGFKLSEIQAKAITDMRLGRLTGLAREKMQAELDELHEQIAHYNNILNNREVLIDLIVEELTAVRDKFGDDRRTEILEGAFGNIEDEDLIPRKDIAITMSSRGYVKRIPLEEYKAQNRGGVGTKSMTTYEDDNVESILVATTHTDLLIFSTKGKVYRIRAHQIPELSKQAKGIPFVNIIGIDKKEKVVSMLTLDNYDEGQFLLTVTKNGVVKKTDIKEYERINKNGKIALGLKENDELVKAMIVKDDTEIIIGAAHGKVVRFPATEVRKMGRTASGVKGIDLSGESKTEVVGASSSLEGDKILSIGKDGFGKMTNIEEYRATKRGAKGVKSINVSKAGKLVSLRVVTGDEDMMVVTKQGITIRLDLSQVAISSRATKGVKVIKLNDKNTIKSIAIIKTKEIEEQVEQAIIKTQEISLAELQKTELNNNSNEENE</sequence>
<dbReference type="FunFam" id="1.10.268.10:FF:000001">
    <property type="entry name" value="DNA gyrase subunit A"/>
    <property type="match status" value="1"/>
</dbReference>
<dbReference type="Gene3D" id="2.120.10.90">
    <property type="entry name" value="DNA gyrase/topoisomerase IV, subunit A, C-terminal"/>
    <property type="match status" value="1"/>
</dbReference>
<dbReference type="SMART" id="SM00434">
    <property type="entry name" value="TOP4c"/>
    <property type="match status" value="1"/>
</dbReference>
<comment type="similarity">
    <text evidence="2 9">Belongs to the type II topoisomerase GyrA/ParC subunit family.</text>
</comment>
<dbReference type="FunFam" id="3.90.199.10:FF:000001">
    <property type="entry name" value="DNA gyrase subunit A"/>
    <property type="match status" value="1"/>
</dbReference>
<dbReference type="InterPro" id="IPR013757">
    <property type="entry name" value="Topo_IIA_A_a_sf"/>
</dbReference>
<comment type="subcellular location">
    <subcellularLocation>
        <location evidence="9">Cytoplasm</location>
    </subcellularLocation>
</comment>
<evidence type="ECO:0000256" key="2">
    <source>
        <dbReference type="ARBA" id="ARBA00008263"/>
    </source>
</evidence>
<evidence type="ECO:0000256" key="4">
    <source>
        <dbReference type="ARBA" id="ARBA00022840"/>
    </source>
</evidence>
<dbReference type="PROSITE" id="PS52040">
    <property type="entry name" value="TOPO_IIA"/>
    <property type="match status" value="1"/>
</dbReference>
<dbReference type="InterPro" id="IPR035516">
    <property type="entry name" value="Gyrase/topoIV_suA_C"/>
</dbReference>
<feature type="active site" description="O-(5'-phospho-DNA)-tyrosine intermediate" evidence="9 10">
    <location>
        <position position="167"/>
    </location>
</feature>
<evidence type="ECO:0000256" key="8">
    <source>
        <dbReference type="ARBA" id="ARBA00063644"/>
    </source>
</evidence>
<dbReference type="PANTHER" id="PTHR43493">
    <property type="entry name" value="DNA GYRASE/TOPOISOMERASE SUBUNIT A"/>
    <property type="match status" value="1"/>
</dbReference>
<dbReference type="Pfam" id="PF03989">
    <property type="entry name" value="DNA_gyraseA_C"/>
    <property type="match status" value="6"/>
</dbReference>
<keyword evidence="7 9" id="KW-0413">Isomerase</keyword>
<dbReference type="GO" id="GO:0005524">
    <property type="term" value="F:ATP binding"/>
    <property type="evidence" value="ECO:0007669"/>
    <property type="project" value="UniProtKB-UniRule"/>
</dbReference>
<dbReference type="GO" id="GO:0009330">
    <property type="term" value="C:DNA topoisomerase type II (double strand cut, ATP-hydrolyzing) complex"/>
    <property type="evidence" value="ECO:0007669"/>
    <property type="project" value="TreeGrafter"/>
</dbReference>
<comment type="function">
    <text evidence="9">A type II topoisomerase that negatively supercoils closed circular double-stranded (ds) DNA in an ATP-dependent manner to modulate DNA topology and maintain chromosomes in an underwound state. Negative supercoiling favors strand separation, and DNA replication, transcription, recombination and repair, all of which involve strand separation. Also able to catalyze the interconversion of other topological isomers of dsDNA rings, including catenanes and knotted rings. Type II topoisomerases break and join 2 DNA strands simultaneously in an ATP-dependent manner.</text>
</comment>
<keyword evidence="5 9" id="KW-0799">Topoisomerase</keyword>
<keyword evidence="4 9" id="KW-0067">ATP-binding</keyword>
<dbReference type="GO" id="GO:0005737">
    <property type="term" value="C:cytoplasm"/>
    <property type="evidence" value="ECO:0007669"/>
    <property type="project" value="UniProtKB-SubCell"/>
</dbReference>
<organism evidence="12 13">
    <name type="scientific">Mycoplasma todarodis</name>
    <dbReference type="NCBI Taxonomy" id="1937191"/>
    <lineage>
        <taxon>Bacteria</taxon>
        <taxon>Bacillati</taxon>
        <taxon>Mycoplasmatota</taxon>
        <taxon>Mollicutes</taxon>
        <taxon>Mycoplasmataceae</taxon>
        <taxon>Mycoplasma</taxon>
    </lineage>
</organism>
<dbReference type="Gene3D" id="3.90.199.10">
    <property type="entry name" value="Topoisomerase II, domain 5"/>
    <property type="match status" value="1"/>
</dbReference>
<dbReference type="OrthoDB" id="9806486at2"/>
<evidence type="ECO:0000256" key="5">
    <source>
        <dbReference type="ARBA" id="ARBA00023029"/>
    </source>
</evidence>
<dbReference type="SUPFAM" id="SSF101904">
    <property type="entry name" value="GyrA/ParC C-terminal domain-like"/>
    <property type="match status" value="1"/>
</dbReference>
<dbReference type="InterPro" id="IPR005743">
    <property type="entry name" value="GyrA"/>
</dbReference>
<dbReference type="GO" id="GO:0003677">
    <property type="term" value="F:DNA binding"/>
    <property type="evidence" value="ECO:0007669"/>
    <property type="project" value="UniProtKB-UniRule"/>
</dbReference>
<evidence type="ECO:0000256" key="9">
    <source>
        <dbReference type="HAMAP-Rule" id="MF_01897"/>
    </source>
</evidence>
<dbReference type="AlphaFoldDB" id="A0A4V2NI46"/>
<dbReference type="SUPFAM" id="SSF56719">
    <property type="entry name" value="Type II DNA topoisomerase"/>
    <property type="match status" value="1"/>
</dbReference>
<keyword evidence="6 9" id="KW-0238">DNA-binding</keyword>
<feature type="short sequence motif" description="GyrA-box" evidence="9">
    <location>
        <begin position="571"/>
        <end position="577"/>
    </location>
</feature>
<name>A0A4V2NI46_9MOLU</name>
<dbReference type="RefSeq" id="WP_131613301.1">
    <property type="nucleotide sequence ID" value="NZ_PSZP01000007.1"/>
</dbReference>
<dbReference type="InterPro" id="IPR050220">
    <property type="entry name" value="Type_II_DNA_Topoisomerases"/>
</dbReference>
<evidence type="ECO:0000313" key="12">
    <source>
        <dbReference type="EMBL" id="TCG11448.1"/>
    </source>
</evidence>
<dbReference type="EMBL" id="PSZP01000007">
    <property type="protein sequence ID" value="TCG11448.1"/>
    <property type="molecule type" value="Genomic_DNA"/>
</dbReference>
<dbReference type="FunFam" id="3.30.1360.40:FF:000002">
    <property type="entry name" value="DNA gyrase subunit A"/>
    <property type="match status" value="1"/>
</dbReference>
<dbReference type="NCBIfam" id="NF004044">
    <property type="entry name" value="PRK05561.1"/>
    <property type="match status" value="1"/>
</dbReference>
<dbReference type="GO" id="GO:0034335">
    <property type="term" value="F:DNA negative supercoiling activity"/>
    <property type="evidence" value="ECO:0007669"/>
    <property type="project" value="UniProtKB-ARBA"/>
</dbReference>
<comment type="caution">
    <text evidence="12">The sequence shown here is derived from an EMBL/GenBank/DDBJ whole genome shotgun (WGS) entry which is preliminary data.</text>
</comment>
<evidence type="ECO:0000256" key="1">
    <source>
        <dbReference type="ARBA" id="ARBA00000185"/>
    </source>
</evidence>
<dbReference type="Pfam" id="PF00521">
    <property type="entry name" value="DNA_topoisoIV"/>
    <property type="match status" value="1"/>
</dbReference>
<accession>A0A4V2NI46</accession>
<evidence type="ECO:0000256" key="7">
    <source>
        <dbReference type="ARBA" id="ARBA00023235"/>
    </source>
</evidence>
<evidence type="ECO:0000313" key="13">
    <source>
        <dbReference type="Proteomes" id="UP000291072"/>
    </source>
</evidence>
<dbReference type="FunFam" id="2.120.10.90:FF:000005">
    <property type="entry name" value="DNA topoisomerase 4 subunit A"/>
    <property type="match status" value="1"/>
</dbReference>
<dbReference type="GO" id="GO:0006265">
    <property type="term" value="P:DNA topological change"/>
    <property type="evidence" value="ECO:0007669"/>
    <property type="project" value="UniProtKB-UniRule"/>
</dbReference>
<evidence type="ECO:0000259" key="11">
    <source>
        <dbReference type="PROSITE" id="PS52040"/>
    </source>
</evidence>
<evidence type="ECO:0000256" key="6">
    <source>
        <dbReference type="ARBA" id="ARBA00023125"/>
    </source>
</evidence>
<comment type="miscellaneous">
    <text evidence="9">Few gyrases are as efficient as E.coli at forming negative supercoils. Not all organisms have 2 type II topoisomerases; in organisms with a single type II topoisomerase this enzyme also has to decatenate newly replicated chromosomes.</text>
</comment>
<comment type="subunit">
    <text evidence="9">Heterotetramer, composed of two GyrA and two GyrB chains. In the heterotetramer, GyrA contains the active site tyrosine that forms a transient covalent intermediate with DNA, while GyrB binds cofactors and catalyzes ATP hydrolysis.</text>
</comment>
<reference evidence="12 13" key="1">
    <citation type="submission" date="2018-02" db="EMBL/GenBank/DDBJ databases">
        <title>Mycoplasma marinum and Mycoplasma todarodis sp. nov., moderately halophilic and psychrotolerant mycoplasmas isolated from cephalopods.</title>
        <authorList>
            <person name="Viver T."/>
        </authorList>
    </citation>
    <scope>NUCLEOTIDE SEQUENCE [LARGE SCALE GENOMIC DNA]</scope>
    <source>
        <strain evidence="12 13">5H</strain>
    </source>
</reference>
<dbReference type="Gene3D" id="3.30.1360.40">
    <property type="match status" value="1"/>
</dbReference>
<protein>
    <recommendedName>
        <fullName evidence="9">DNA gyrase subunit A</fullName>
        <ecNumber evidence="9">5.6.2.2</ecNumber>
    </recommendedName>
</protein>